<dbReference type="Proteomes" id="UP000800035">
    <property type="component" value="Unassembled WGS sequence"/>
</dbReference>
<dbReference type="EMBL" id="ML977044">
    <property type="protein sequence ID" value="KAF1948993.1"/>
    <property type="molecule type" value="Genomic_DNA"/>
</dbReference>
<accession>A0A6A5T8L6</accession>
<evidence type="ECO:0000313" key="2">
    <source>
        <dbReference type="Proteomes" id="UP000800035"/>
    </source>
</evidence>
<proteinExistence type="predicted"/>
<organism evidence="1 2">
    <name type="scientific">Byssothecium circinans</name>
    <dbReference type="NCBI Taxonomy" id="147558"/>
    <lineage>
        <taxon>Eukaryota</taxon>
        <taxon>Fungi</taxon>
        <taxon>Dikarya</taxon>
        <taxon>Ascomycota</taxon>
        <taxon>Pezizomycotina</taxon>
        <taxon>Dothideomycetes</taxon>
        <taxon>Pleosporomycetidae</taxon>
        <taxon>Pleosporales</taxon>
        <taxon>Massarineae</taxon>
        <taxon>Massarinaceae</taxon>
        <taxon>Byssothecium</taxon>
    </lineage>
</organism>
<dbReference type="AlphaFoldDB" id="A0A6A5T8L6"/>
<evidence type="ECO:0000313" key="1">
    <source>
        <dbReference type="EMBL" id="KAF1948993.1"/>
    </source>
</evidence>
<dbReference type="OrthoDB" id="3793553at2759"/>
<keyword evidence="2" id="KW-1185">Reference proteome</keyword>
<reference evidence="1" key="1">
    <citation type="journal article" date="2020" name="Stud. Mycol.">
        <title>101 Dothideomycetes genomes: a test case for predicting lifestyles and emergence of pathogens.</title>
        <authorList>
            <person name="Haridas S."/>
            <person name="Albert R."/>
            <person name="Binder M."/>
            <person name="Bloem J."/>
            <person name="Labutti K."/>
            <person name="Salamov A."/>
            <person name="Andreopoulos B."/>
            <person name="Baker S."/>
            <person name="Barry K."/>
            <person name="Bills G."/>
            <person name="Bluhm B."/>
            <person name="Cannon C."/>
            <person name="Castanera R."/>
            <person name="Culley D."/>
            <person name="Daum C."/>
            <person name="Ezra D."/>
            <person name="Gonzalez J."/>
            <person name="Henrissat B."/>
            <person name="Kuo A."/>
            <person name="Liang C."/>
            <person name="Lipzen A."/>
            <person name="Lutzoni F."/>
            <person name="Magnuson J."/>
            <person name="Mondo S."/>
            <person name="Nolan M."/>
            <person name="Ohm R."/>
            <person name="Pangilinan J."/>
            <person name="Park H.-J."/>
            <person name="Ramirez L."/>
            <person name="Alfaro M."/>
            <person name="Sun H."/>
            <person name="Tritt A."/>
            <person name="Yoshinaga Y."/>
            <person name="Zwiers L.-H."/>
            <person name="Turgeon B."/>
            <person name="Goodwin S."/>
            <person name="Spatafora J."/>
            <person name="Crous P."/>
            <person name="Grigoriev I."/>
        </authorList>
    </citation>
    <scope>NUCLEOTIDE SEQUENCE</scope>
    <source>
        <strain evidence="1">CBS 675.92</strain>
    </source>
</reference>
<name>A0A6A5T8L6_9PLEO</name>
<protein>
    <submittedName>
        <fullName evidence="1">Uncharacterized protein</fullName>
    </submittedName>
</protein>
<gene>
    <name evidence="1" type="ORF">CC80DRAFT_555801</name>
</gene>
<sequence>MPTKEPEDNDDTASRLVQELAGQCKIVVFFAIRAPQLQSGVPSAGTHGGSLPYAKCSITSGSIAPNAIVPRWLVTEYQFDETVKEDGTVIRNNPVPTKWSHLRIPDTFNSPDEVAFVLKLGIADEHTHQQRGLRSMVHSDGHTYLTSRFHKVPHTKDQYVVEISLGKDEKMENEHTKAPESNTRISIKIDTADPHSPIDAHLRELKGMVVPVAFGKQTSFIAVVSRSHLPILTDGVTEYPIHIRYINDNVPFQRQMKAVSEIQRCQEHSLKMEEAASATLDKVAAVEKRLDSLTPHPNANQRAAILDRVTSTTIFTA</sequence>